<evidence type="ECO:0000313" key="2">
    <source>
        <dbReference type="EMBL" id="CAH1779121.1"/>
    </source>
</evidence>
<keyword evidence="1" id="KW-0472">Membrane</keyword>
<dbReference type="InterPro" id="IPR011735">
    <property type="entry name" value="WlaTC/HtrL_glycosyltransf"/>
</dbReference>
<proteinExistence type="predicted"/>
<dbReference type="Proteomes" id="UP000749559">
    <property type="component" value="Unassembled WGS sequence"/>
</dbReference>
<name>A0A8S4NC81_OWEFU</name>
<evidence type="ECO:0000313" key="3">
    <source>
        <dbReference type="Proteomes" id="UP000749559"/>
    </source>
</evidence>
<sequence length="367" mass="43196">MRYVFVRRIIIIISILWVFSMLFFQMIYSTKGIFEKVNHTYFADKLLQNKINLVEVSAKSDDNQSFIKYTRTGGITTDVISHFENHMVLRTKNTNEERICSCGCCQRKGKSVTIVTALFDIGRKRWPSYKRTYQDYLNFAQNVLKLDVNLVFYVEEKGRYFVEKHRQGKEHKTEVVLTDWKNFTFYNYLSEMETIMGSKEFKSNHQQLNNPEGFSPLYNFLMSAKFFIMYETTLRNTFHSDYFFWMDAGYGHGNSDIFPPEDCPWAPCNILNDTISYIRLGPTDVYKPNINRLYKMAVPPVINGGFFGGSKKVIQNFYKLYKDVLEDWLKNGRIDDDQTIALACYFERPSLFNLVPGGWKDVFKLFN</sequence>
<keyword evidence="1" id="KW-0812">Transmembrane</keyword>
<evidence type="ECO:0000256" key="1">
    <source>
        <dbReference type="SAM" id="Phobius"/>
    </source>
</evidence>
<gene>
    <name evidence="2" type="ORF">OFUS_LOCUS5956</name>
</gene>
<keyword evidence="1" id="KW-1133">Transmembrane helix</keyword>
<organism evidence="2 3">
    <name type="scientific">Owenia fusiformis</name>
    <name type="common">Polychaete worm</name>
    <dbReference type="NCBI Taxonomy" id="6347"/>
    <lineage>
        <taxon>Eukaryota</taxon>
        <taxon>Metazoa</taxon>
        <taxon>Spiralia</taxon>
        <taxon>Lophotrochozoa</taxon>
        <taxon>Annelida</taxon>
        <taxon>Polychaeta</taxon>
        <taxon>Sedentaria</taxon>
        <taxon>Canalipalpata</taxon>
        <taxon>Sabellida</taxon>
        <taxon>Oweniida</taxon>
        <taxon>Oweniidae</taxon>
        <taxon>Owenia</taxon>
    </lineage>
</organism>
<feature type="transmembrane region" description="Helical" evidence="1">
    <location>
        <begin position="9"/>
        <end position="28"/>
    </location>
</feature>
<keyword evidence="3" id="KW-1185">Reference proteome</keyword>
<reference evidence="2" key="1">
    <citation type="submission" date="2022-03" db="EMBL/GenBank/DDBJ databases">
        <authorList>
            <person name="Martin C."/>
        </authorList>
    </citation>
    <scope>NUCLEOTIDE SEQUENCE</scope>
</reference>
<dbReference type="EMBL" id="CAIIXF020000003">
    <property type="protein sequence ID" value="CAH1779121.1"/>
    <property type="molecule type" value="Genomic_DNA"/>
</dbReference>
<comment type="caution">
    <text evidence="2">The sequence shown here is derived from an EMBL/GenBank/DDBJ whole genome shotgun (WGS) entry which is preliminary data.</text>
</comment>
<accession>A0A8S4NC81</accession>
<dbReference type="Pfam" id="PF09612">
    <property type="entry name" value="HtrL_YibB"/>
    <property type="match status" value="1"/>
</dbReference>
<dbReference type="AlphaFoldDB" id="A0A8S4NC81"/>
<protein>
    <submittedName>
        <fullName evidence="2">Uncharacterized protein</fullName>
    </submittedName>
</protein>